<organism evidence="2 3">
    <name type="scientific">Aspergillus bertholletiae</name>
    <dbReference type="NCBI Taxonomy" id="1226010"/>
    <lineage>
        <taxon>Eukaryota</taxon>
        <taxon>Fungi</taxon>
        <taxon>Dikarya</taxon>
        <taxon>Ascomycota</taxon>
        <taxon>Pezizomycotina</taxon>
        <taxon>Eurotiomycetes</taxon>
        <taxon>Eurotiomycetidae</taxon>
        <taxon>Eurotiales</taxon>
        <taxon>Aspergillaceae</taxon>
        <taxon>Aspergillus</taxon>
        <taxon>Aspergillus subgen. Circumdati</taxon>
    </lineage>
</organism>
<feature type="transmembrane region" description="Helical" evidence="1">
    <location>
        <begin position="46"/>
        <end position="68"/>
    </location>
</feature>
<dbReference type="Proteomes" id="UP000326198">
    <property type="component" value="Unassembled WGS sequence"/>
</dbReference>
<keyword evidence="1" id="KW-0472">Membrane</keyword>
<gene>
    <name evidence="2" type="ORF">BDV26DRAFT_265048</name>
</gene>
<dbReference type="EMBL" id="ML736235">
    <property type="protein sequence ID" value="KAE8376711.1"/>
    <property type="molecule type" value="Genomic_DNA"/>
</dbReference>
<evidence type="ECO:0000313" key="2">
    <source>
        <dbReference type="EMBL" id="KAE8376711.1"/>
    </source>
</evidence>
<proteinExistence type="predicted"/>
<keyword evidence="1" id="KW-0812">Transmembrane</keyword>
<reference evidence="2 3" key="1">
    <citation type="submission" date="2019-04" db="EMBL/GenBank/DDBJ databases">
        <title>Friends and foes A comparative genomics studyof 23 Aspergillus species from section Flavi.</title>
        <authorList>
            <consortium name="DOE Joint Genome Institute"/>
            <person name="Kjaerbolling I."/>
            <person name="Vesth T."/>
            <person name="Frisvad J.C."/>
            <person name="Nybo J.L."/>
            <person name="Theobald S."/>
            <person name="Kildgaard S."/>
            <person name="Isbrandt T."/>
            <person name="Kuo A."/>
            <person name="Sato A."/>
            <person name="Lyhne E.K."/>
            <person name="Kogle M.E."/>
            <person name="Wiebenga A."/>
            <person name="Kun R.S."/>
            <person name="Lubbers R.J."/>
            <person name="Makela M.R."/>
            <person name="Barry K."/>
            <person name="Chovatia M."/>
            <person name="Clum A."/>
            <person name="Daum C."/>
            <person name="Haridas S."/>
            <person name="He G."/>
            <person name="LaButti K."/>
            <person name="Lipzen A."/>
            <person name="Mondo S."/>
            <person name="Riley R."/>
            <person name="Salamov A."/>
            <person name="Simmons B.A."/>
            <person name="Magnuson J.K."/>
            <person name="Henrissat B."/>
            <person name="Mortensen U.H."/>
            <person name="Larsen T.O."/>
            <person name="Devries R.P."/>
            <person name="Grigoriev I.V."/>
            <person name="Machida M."/>
            <person name="Baker S.E."/>
            <person name="Andersen M.R."/>
        </authorList>
    </citation>
    <scope>NUCLEOTIDE SEQUENCE [LARGE SCALE GENOMIC DNA]</scope>
    <source>
        <strain evidence="2 3">IBT 29228</strain>
    </source>
</reference>
<evidence type="ECO:0000313" key="3">
    <source>
        <dbReference type="Proteomes" id="UP000326198"/>
    </source>
</evidence>
<keyword evidence="1" id="KW-1133">Transmembrane helix</keyword>
<name>A0A5N7B3Y8_9EURO</name>
<keyword evidence="3" id="KW-1185">Reference proteome</keyword>
<dbReference type="AlphaFoldDB" id="A0A5N7B3Y8"/>
<accession>A0A5N7B3Y8</accession>
<protein>
    <submittedName>
        <fullName evidence="2">Uncharacterized protein</fullName>
    </submittedName>
</protein>
<evidence type="ECO:0000256" key="1">
    <source>
        <dbReference type="SAM" id="Phobius"/>
    </source>
</evidence>
<sequence>MSALTRTPASDRCSKGLPQCKYDLSKWRSWNPRPLVDRPLYSPRNLLTSISFLFSFFSPLTFSTPVLVSQKSRIIEQ</sequence>